<reference evidence="1 2" key="1">
    <citation type="submission" date="2019-09" db="EMBL/GenBank/DDBJ databases">
        <authorList>
            <person name="Ou C."/>
        </authorList>
    </citation>
    <scope>NUCLEOTIDE SEQUENCE [LARGE SCALE GENOMIC DNA]</scope>
    <source>
        <strain evidence="1">S2</strain>
        <tissue evidence="1">Leaf</tissue>
    </source>
</reference>
<dbReference type="AlphaFoldDB" id="A0A5N5GFQ4"/>
<protein>
    <submittedName>
        <fullName evidence="1">Uncharacterized protein</fullName>
    </submittedName>
</protein>
<name>A0A5N5GFQ4_9ROSA</name>
<sequence>MNLAFHSDMGNWQHYATVLNTWGTRDLSQAVLKWGSEAARAWPERMGKRPIPMLMRIVSKATLEAVPYGLSRVMVNSENENGLRQW</sequence>
<accession>A0A5N5GFQ4</accession>
<gene>
    <name evidence="1" type="ORF">D8674_034947</name>
</gene>
<dbReference type="Proteomes" id="UP000327157">
    <property type="component" value="Chromosome 9"/>
</dbReference>
<evidence type="ECO:0000313" key="2">
    <source>
        <dbReference type="Proteomes" id="UP000327157"/>
    </source>
</evidence>
<organism evidence="1 2">
    <name type="scientific">Pyrus ussuriensis x Pyrus communis</name>
    <dbReference type="NCBI Taxonomy" id="2448454"/>
    <lineage>
        <taxon>Eukaryota</taxon>
        <taxon>Viridiplantae</taxon>
        <taxon>Streptophyta</taxon>
        <taxon>Embryophyta</taxon>
        <taxon>Tracheophyta</taxon>
        <taxon>Spermatophyta</taxon>
        <taxon>Magnoliopsida</taxon>
        <taxon>eudicotyledons</taxon>
        <taxon>Gunneridae</taxon>
        <taxon>Pentapetalae</taxon>
        <taxon>rosids</taxon>
        <taxon>fabids</taxon>
        <taxon>Rosales</taxon>
        <taxon>Rosaceae</taxon>
        <taxon>Amygdaloideae</taxon>
        <taxon>Maleae</taxon>
        <taxon>Pyrus</taxon>
    </lineage>
</organism>
<proteinExistence type="predicted"/>
<evidence type="ECO:0000313" key="1">
    <source>
        <dbReference type="EMBL" id="KAB2612631.1"/>
    </source>
</evidence>
<keyword evidence="2" id="KW-1185">Reference proteome</keyword>
<reference evidence="1 2" key="3">
    <citation type="submission" date="2019-11" db="EMBL/GenBank/DDBJ databases">
        <title>A de novo genome assembly of a pear dwarfing rootstock.</title>
        <authorList>
            <person name="Wang F."/>
            <person name="Wang J."/>
            <person name="Li S."/>
            <person name="Zhang Y."/>
            <person name="Fang M."/>
            <person name="Ma L."/>
            <person name="Zhao Y."/>
            <person name="Jiang S."/>
        </authorList>
    </citation>
    <scope>NUCLEOTIDE SEQUENCE [LARGE SCALE GENOMIC DNA]</scope>
    <source>
        <strain evidence="1">S2</strain>
        <tissue evidence="1">Leaf</tissue>
    </source>
</reference>
<dbReference type="EMBL" id="SMOL01000458">
    <property type="protein sequence ID" value="KAB2612631.1"/>
    <property type="molecule type" value="Genomic_DNA"/>
</dbReference>
<reference evidence="2" key="2">
    <citation type="submission" date="2019-10" db="EMBL/GenBank/DDBJ databases">
        <title>A de novo genome assembly of a pear dwarfing rootstock.</title>
        <authorList>
            <person name="Wang F."/>
            <person name="Wang J."/>
            <person name="Li S."/>
            <person name="Zhang Y."/>
            <person name="Fang M."/>
            <person name="Ma L."/>
            <person name="Zhao Y."/>
            <person name="Jiang S."/>
        </authorList>
    </citation>
    <scope>NUCLEOTIDE SEQUENCE [LARGE SCALE GENOMIC DNA]</scope>
</reference>
<comment type="caution">
    <text evidence="1">The sequence shown here is derived from an EMBL/GenBank/DDBJ whole genome shotgun (WGS) entry which is preliminary data.</text>
</comment>